<dbReference type="PROSITE" id="PS51677">
    <property type="entry name" value="NODB"/>
    <property type="match status" value="1"/>
</dbReference>
<dbReference type="CDD" id="cd10917">
    <property type="entry name" value="CE4_NodB_like_6s_7s"/>
    <property type="match status" value="1"/>
</dbReference>
<protein>
    <submittedName>
        <fullName evidence="4">Polysaccharide deacetylase family protein</fullName>
    </submittedName>
</protein>
<accession>A0A5D4RC74</accession>
<dbReference type="InterPro" id="IPR011330">
    <property type="entry name" value="Glyco_hydro/deAcase_b/a-brl"/>
</dbReference>
<evidence type="ECO:0000259" key="3">
    <source>
        <dbReference type="PROSITE" id="PS51677"/>
    </source>
</evidence>
<dbReference type="Pfam" id="PF01522">
    <property type="entry name" value="Polysacc_deac_1"/>
    <property type="match status" value="1"/>
</dbReference>
<dbReference type="Proteomes" id="UP000322139">
    <property type="component" value="Unassembled WGS sequence"/>
</dbReference>
<evidence type="ECO:0000313" key="5">
    <source>
        <dbReference type="Proteomes" id="UP000322139"/>
    </source>
</evidence>
<dbReference type="Gene3D" id="3.20.20.370">
    <property type="entry name" value="Glycoside hydrolase/deacetylase"/>
    <property type="match status" value="1"/>
</dbReference>
<evidence type="ECO:0000256" key="2">
    <source>
        <dbReference type="ARBA" id="ARBA00022801"/>
    </source>
</evidence>
<dbReference type="GO" id="GO:0016810">
    <property type="term" value="F:hydrolase activity, acting on carbon-nitrogen (but not peptide) bonds"/>
    <property type="evidence" value="ECO:0007669"/>
    <property type="project" value="InterPro"/>
</dbReference>
<keyword evidence="2" id="KW-0378">Hydrolase</keyword>
<organism evidence="4 5">
    <name type="scientific">Bacillus infantis</name>
    <dbReference type="NCBI Taxonomy" id="324767"/>
    <lineage>
        <taxon>Bacteria</taxon>
        <taxon>Bacillati</taxon>
        <taxon>Bacillota</taxon>
        <taxon>Bacilli</taxon>
        <taxon>Bacillales</taxon>
        <taxon>Bacillaceae</taxon>
        <taxon>Bacillus</taxon>
    </lineage>
</organism>
<name>A0A5D4RC74_9BACI</name>
<reference evidence="4 5" key="1">
    <citation type="submission" date="2019-08" db="EMBL/GenBank/DDBJ databases">
        <title>Bacillus genomes from the desert of Cuatro Cienegas, Coahuila.</title>
        <authorList>
            <person name="Olmedo-Alvarez G."/>
        </authorList>
    </citation>
    <scope>NUCLEOTIDE SEQUENCE [LARGE SCALE GENOMIC DNA]</scope>
    <source>
        <strain evidence="4 5">CH446_14T</strain>
    </source>
</reference>
<sequence>MVDETRVVYDSADTEVISKIQPGDKQSVILTFDDGPGRHLHSILDSLAAENAKAAFFWQTRLLYPERPWQRVLDEGHIIGTHSSRHKNLAALSCEDQYKDLETSKEKIRRVTGKAPVFFRPPFGQYNEATLKAANELELIPVMWRIASLDWELKGNPEKIICNVTDHLEDGAIILLHELKHTADILPELLKEIRLKGYSFASLQPGKNERKAPGA</sequence>
<dbReference type="SUPFAM" id="SSF88713">
    <property type="entry name" value="Glycoside hydrolase/deacetylase"/>
    <property type="match status" value="1"/>
</dbReference>
<dbReference type="InterPro" id="IPR050248">
    <property type="entry name" value="Polysacc_deacetylase_ArnD"/>
</dbReference>
<feature type="domain" description="NodB homology" evidence="3">
    <location>
        <begin position="26"/>
        <end position="201"/>
    </location>
</feature>
<evidence type="ECO:0000313" key="4">
    <source>
        <dbReference type="EMBL" id="TYS47931.1"/>
    </source>
</evidence>
<gene>
    <name evidence="4" type="ORF">FZD51_13480</name>
</gene>
<dbReference type="EMBL" id="VTER01000006">
    <property type="protein sequence ID" value="TYS47931.1"/>
    <property type="molecule type" value="Genomic_DNA"/>
</dbReference>
<dbReference type="GO" id="GO:0016020">
    <property type="term" value="C:membrane"/>
    <property type="evidence" value="ECO:0007669"/>
    <property type="project" value="TreeGrafter"/>
</dbReference>
<comment type="caution">
    <text evidence="4">The sequence shown here is derived from an EMBL/GenBank/DDBJ whole genome shotgun (WGS) entry which is preliminary data.</text>
</comment>
<dbReference type="PANTHER" id="PTHR10587">
    <property type="entry name" value="GLYCOSYL TRANSFERASE-RELATED"/>
    <property type="match status" value="1"/>
</dbReference>
<dbReference type="GO" id="GO:0005975">
    <property type="term" value="P:carbohydrate metabolic process"/>
    <property type="evidence" value="ECO:0007669"/>
    <property type="project" value="InterPro"/>
</dbReference>
<evidence type="ECO:0000256" key="1">
    <source>
        <dbReference type="ARBA" id="ARBA00022723"/>
    </source>
</evidence>
<dbReference type="PANTHER" id="PTHR10587:SF133">
    <property type="entry name" value="CHITIN DEACETYLASE 1-RELATED"/>
    <property type="match status" value="1"/>
</dbReference>
<keyword evidence="1" id="KW-0479">Metal-binding</keyword>
<dbReference type="GO" id="GO:0046872">
    <property type="term" value="F:metal ion binding"/>
    <property type="evidence" value="ECO:0007669"/>
    <property type="project" value="UniProtKB-KW"/>
</dbReference>
<dbReference type="AlphaFoldDB" id="A0A5D4RC74"/>
<dbReference type="InterPro" id="IPR002509">
    <property type="entry name" value="NODB_dom"/>
</dbReference>
<proteinExistence type="predicted"/>